<comment type="caution">
    <text evidence="3">The sequence shown here is derived from an EMBL/GenBank/DDBJ whole genome shotgun (WGS) entry which is preliminary data.</text>
</comment>
<dbReference type="GO" id="GO:0005524">
    <property type="term" value="F:ATP binding"/>
    <property type="evidence" value="ECO:0007669"/>
    <property type="project" value="InterPro"/>
</dbReference>
<dbReference type="Proteomes" id="UP000245207">
    <property type="component" value="Unassembled WGS sequence"/>
</dbReference>
<dbReference type="OrthoDB" id="66620at2759"/>
<name>A0A2U1L2G9_ARTAN</name>
<dbReference type="InterPro" id="IPR003439">
    <property type="entry name" value="ABC_transporter-like_ATP-bd"/>
</dbReference>
<dbReference type="EMBL" id="PKPP01011963">
    <property type="protein sequence ID" value="PWA43193.1"/>
    <property type="molecule type" value="Genomic_DNA"/>
</dbReference>
<dbReference type="Pfam" id="PF00005">
    <property type="entry name" value="ABC_tran"/>
    <property type="match status" value="1"/>
</dbReference>
<sequence>MRIYQLKEKEMYMLVIELFLLCLIQLSTQSRLTLLLGPPGAGKTTLLLALSGKLDQALKVSGNVTYCGHKISEFIPQRTCAYISPHDLHSGEMTVRETLDFSRRCLGIEARHHVLKEISNREKQAGIEPDPDIDAFMKATSVPGQETSLITDYIIKILGLETCADAMVGDQMRRGISGGEKKRVTTGMLFMHLYILHNS</sequence>
<dbReference type="STRING" id="35608.A0A2U1L2G9"/>
<dbReference type="PANTHER" id="PTHR19241">
    <property type="entry name" value="ATP-BINDING CASSETTE TRANSPORTER"/>
    <property type="match status" value="1"/>
</dbReference>
<dbReference type="GO" id="GO:0016887">
    <property type="term" value="F:ATP hydrolysis activity"/>
    <property type="evidence" value="ECO:0007669"/>
    <property type="project" value="InterPro"/>
</dbReference>
<reference evidence="3 4" key="1">
    <citation type="journal article" date="2018" name="Mol. Plant">
        <title>The genome of Artemisia annua provides insight into the evolution of Asteraceae family and artemisinin biosynthesis.</title>
        <authorList>
            <person name="Shen Q."/>
            <person name="Zhang L."/>
            <person name="Liao Z."/>
            <person name="Wang S."/>
            <person name="Yan T."/>
            <person name="Shi P."/>
            <person name="Liu M."/>
            <person name="Fu X."/>
            <person name="Pan Q."/>
            <person name="Wang Y."/>
            <person name="Lv Z."/>
            <person name="Lu X."/>
            <person name="Zhang F."/>
            <person name="Jiang W."/>
            <person name="Ma Y."/>
            <person name="Chen M."/>
            <person name="Hao X."/>
            <person name="Li L."/>
            <person name="Tang Y."/>
            <person name="Lv G."/>
            <person name="Zhou Y."/>
            <person name="Sun X."/>
            <person name="Brodelius P.E."/>
            <person name="Rose J.K.C."/>
            <person name="Tang K."/>
        </authorList>
    </citation>
    <scope>NUCLEOTIDE SEQUENCE [LARGE SCALE GENOMIC DNA]</scope>
    <source>
        <strain evidence="4">cv. Huhao1</strain>
        <tissue evidence="3">Leaf</tissue>
    </source>
</reference>
<dbReference type="Gene3D" id="3.40.50.300">
    <property type="entry name" value="P-loop containing nucleotide triphosphate hydrolases"/>
    <property type="match status" value="1"/>
</dbReference>
<evidence type="ECO:0000259" key="2">
    <source>
        <dbReference type="Pfam" id="PF00005"/>
    </source>
</evidence>
<keyword evidence="4" id="KW-1185">Reference proteome</keyword>
<feature type="domain" description="ABC transporter" evidence="2">
    <location>
        <begin position="30"/>
        <end position="186"/>
    </location>
</feature>
<dbReference type="InterPro" id="IPR027417">
    <property type="entry name" value="P-loop_NTPase"/>
</dbReference>
<dbReference type="AlphaFoldDB" id="A0A2U1L2G9"/>
<proteinExistence type="predicted"/>
<evidence type="ECO:0000313" key="3">
    <source>
        <dbReference type="EMBL" id="PWA43193.1"/>
    </source>
</evidence>
<accession>A0A2U1L2G9</accession>
<evidence type="ECO:0000313" key="4">
    <source>
        <dbReference type="Proteomes" id="UP000245207"/>
    </source>
</evidence>
<keyword evidence="1" id="KW-0813">Transport</keyword>
<gene>
    <name evidence="3" type="ORF">CTI12_AA537910</name>
</gene>
<organism evidence="3 4">
    <name type="scientific">Artemisia annua</name>
    <name type="common">Sweet wormwood</name>
    <dbReference type="NCBI Taxonomy" id="35608"/>
    <lineage>
        <taxon>Eukaryota</taxon>
        <taxon>Viridiplantae</taxon>
        <taxon>Streptophyta</taxon>
        <taxon>Embryophyta</taxon>
        <taxon>Tracheophyta</taxon>
        <taxon>Spermatophyta</taxon>
        <taxon>Magnoliopsida</taxon>
        <taxon>eudicotyledons</taxon>
        <taxon>Gunneridae</taxon>
        <taxon>Pentapetalae</taxon>
        <taxon>asterids</taxon>
        <taxon>campanulids</taxon>
        <taxon>Asterales</taxon>
        <taxon>Asteraceae</taxon>
        <taxon>Asteroideae</taxon>
        <taxon>Anthemideae</taxon>
        <taxon>Artemisiinae</taxon>
        <taxon>Artemisia</taxon>
    </lineage>
</organism>
<protein>
    <submittedName>
        <fullName evidence="3">Pleiotropic drug resistance protein 2</fullName>
    </submittedName>
</protein>
<dbReference type="SUPFAM" id="SSF52540">
    <property type="entry name" value="P-loop containing nucleoside triphosphate hydrolases"/>
    <property type="match status" value="1"/>
</dbReference>
<evidence type="ECO:0000256" key="1">
    <source>
        <dbReference type="ARBA" id="ARBA00022448"/>
    </source>
</evidence>